<dbReference type="Gene3D" id="3.40.630.30">
    <property type="match status" value="1"/>
</dbReference>
<protein>
    <recommendedName>
        <fullName evidence="1">N-acetyltransferase domain-containing protein</fullName>
    </recommendedName>
</protein>
<dbReference type="Pfam" id="PF00583">
    <property type="entry name" value="Acetyltransf_1"/>
    <property type="match status" value="1"/>
</dbReference>
<dbReference type="CDD" id="cd04301">
    <property type="entry name" value="NAT_SF"/>
    <property type="match status" value="1"/>
</dbReference>
<dbReference type="GO" id="GO:0016747">
    <property type="term" value="F:acyltransferase activity, transferring groups other than amino-acyl groups"/>
    <property type="evidence" value="ECO:0007669"/>
    <property type="project" value="InterPro"/>
</dbReference>
<dbReference type="InterPro" id="IPR016181">
    <property type="entry name" value="Acyl_CoA_acyltransferase"/>
</dbReference>
<evidence type="ECO:0000259" key="1">
    <source>
        <dbReference type="PROSITE" id="PS51186"/>
    </source>
</evidence>
<organism evidence="2">
    <name type="scientific">marine sediment metagenome</name>
    <dbReference type="NCBI Taxonomy" id="412755"/>
    <lineage>
        <taxon>unclassified sequences</taxon>
        <taxon>metagenomes</taxon>
        <taxon>ecological metagenomes</taxon>
    </lineage>
</organism>
<accession>A0A0F9CC85</accession>
<evidence type="ECO:0000313" key="2">
    <source>
        <dbReference type="EMBL" id="KKL00901.1"/>
    </source>
</evidence>
<dbReference type="EMBL" id="LAZR01045003">
    <property type="protein sequence ID" value="KKL00901.1"/>
    <property type="molecule type" value="Genomic_DNA"/>
</dbReference>
<sequence length="199" mass="22440">MSKEAASLQDLEVHPVTPDRWHDLETLFGKHGASGGCWCMWFRLRRREFDRNSGKQNREALKQLVDSEEPPGLLAYVDGEPAGWVSLAPRERFAHLEHSRKLRRMDERPVWSIVCFVIAEHQRGQGLMTKLLSAALGYARDHGATIVEGYPVEPEGRLSAGAAYTGIASAFRKAGFVEAARPSKQQLIMRFYTESESEK</sequence>
<dbReference type="AlphaFoldDB" id="A0A0F9CC85"/>
<gene>
    <name evidence="2" type="ORF">LCGC14_2627970</name>
</gene>
<dbReference type="PROSITE" id="PS51186">
    <property type="entry name" value="GNAT"/>
    <property type="match status" value="1"/>
</dbReference>
<feature type="domain" description="N-acetyltransferase" evidence="1">
    <location>
        <begin position="11"/>
        <end position="194"/>
    </location>
</feature>
<comment type="caution">
    <text evidence="2">The sequence shown here is derived from an EMBL/GenBank/DDBJ whole genome shotgun (WGS) entry which is preliminary data.</text>
</comment>
<dbReference type="SUPFAM" id="SSF55729">
    <property type="entry name" value="Acyl-CoA N-acyltransferases (Nat)"/>
    <property type="match status" value="1"/>
</dbReference>
<reference evidence="2" key="1">
    <citation type="journal article" date="2015" name="Nature">
        <title>Complex archaea that bridge the gap between prokaryotes and eukaryotes.</title>
        <authorList>
            <person name="Spang A."/>
            <person name="Saw J.H."/>
            <person name="Jorgensen S.L."/>
            <person name="Zaremba-Niedzwiedzka K."/>
            <person name="Martijn J."/>
            <person name="Lind A.E."/>
            <person name="van Eijk R."/>
            <person name="Schleper C."/>
            <person name="Guy L."/>
            <person name="Ettema T.J."/>
        </authorList>
    </citation>
    <scope>NUCLEOTIDE SEQUENCE</scope>
</reference>
<dbReference type="InterPro" id="IPR000182">
    <property type="entry name" value="GNAT_dom"/>
</dbReference>
<proteinExistence type="predicted"/>
<name>A0A0F9CC85_9ZZZZ</name>